<organism evidence="1 2">
    <name type="scientific">Lipomyces kononenkoae</name>
    <name type="common">Yeast</name>
    <dbReference type="NCBI Taxonomy" id="34357"/>
    <lineage>
        <taxon>Eukaryota</taxon>
        <taxon>Fungi</taxon>
        <taxon>Dikarya</taxon>
        <taxon>Ascomycota</taxon>
        <taxon>Saccharomycotina</taxon>
        <taxon>Lipomycetes</taxon>
        <taxon>Lipomycetales</taxon>
        <taxon>Lipomycetaceae</taxon>
        <taxon>Lipomyces</taxon>
    </lineage>
</organism>
<proteinExistence type="predicted"/>
<accession>A0ACC3T4U7</accession>
<evidence type="ECO:0000313" key="1">
    <source>
        <dbReference type="EMBL" id="KAK9238962.1"/>
    </source>
</evidence>
<protein>
    <submittedName>
        <fullName evidence="1">Uncharacterized protein</fullName>
    </submittedName>
</protein>
<dbReference type="EMBL" id="MU971350">
    <property type="protein sequence ID" value="KAK9238962.1"/>
    <property type="molecule type" value="Genomic_DNA"/>
</dbReference>
<comment type="caution">
    <text evidence="1">The sequence shown here is derived from an EMBL/GenBank/DDBJ whole genome shotgun (WGS) entry which is preliminary data.</text>
</comment>
<dbReference type="Proteomes" id="UP001433508">
    <property type="component" value="Unassembled WGS sequence"/>
</dbReference>
<name>A0ACC3T4U7_LIPKO</name>
<reference evidence="2" key="1">
    <citation type="journal article" date="2024" name="Front. Bioeng. Biotechnol.">
        <title>Genome-scale model development and genomic sequencing of the oleaginous clade Lipomyces.</title>
        <authorList>
            <person name="Czajka J.J."/>
            <person name="Han Y."/>
            <person name="Kim J."/>
            <person name="Mondo S.J."/>
            <person name="Hofstad B.A."/>
            <person name="Robles A."/>
            <person name="Haridas S."/>
            <person name="Riley R."/>
            <person name="LaButti K."/>
            <person name="Pangilinan J."/>
            <person name="Andreopoulos W."/>
            <person name="Lipzen A."/>
            <person name="Yan J."/>
            <person name="Wang M."/>
            <person name="Ng V."/>
            <person name="Grigoriev I.V."/>
            <person name="Spatafora J.W."/>
            <person name="Magnuson J.K."/>
            <person name="Baker S.E."/>
            <person name="Pomraning K.R."/>
        </authorList>
    </citation>
    <scope>NUCLEOTIDE SEQUENCE [LARGE SCALE GENOMIC DNA]</scope>
    <source>
        <strain evidence="2">CBS 7786</strain>
    </source>
</reference>
<sequence>MTSAEMETVSGYDEAVALLTEDPLEQRLDVHMSRSQYLQLEEFWSKIRAERDIREDKKYPLLGYNAAIETATVITGQRSLHEGSAATLAFMLLNNAEKYLSTHGPDDNFQANILNCGAATEIGTYGAYAGSTKSADHLFEYFSPDIMRSMMTIAVGYGHEYAALCQDKDLWILGMDIDTCILVCFDESPRFQMPTKSSAIVEDARAEVARMRRTIWVDREKEITSGHYCPVEYGGHKWFGEMKQVFIEVWRANRKRPDRYMFVQNSWSLSRLPISLGLKIHKNGLKSCKHTGWSSYF</sequence>
<evidence type="ECO:0000313" key="2">
    <source>
        <dbReference type="Proteomes" id="UP001433508"/>
    </source>
</evidence>
<gene>
    <name evidence="1" type="ORF">V1525DRAFT_399396</name>
</gene>
<keyword evidence="2" id="KW-1185">Reference proteome</keyword>